<dbReference type="InterPro" id="IPR018083">
    <property type="entry name" value="Sterol_reductase_CS"/>
</dbReference>
<dbReference type="InterPro" id="IPR007219">
    <property type="entry name" value="XnlR_reg_dom"/>
</dbReference>
<evidence type="ECO:0000259" key="6">
    <source>
        <dbReference type="SMART" id="SM00906"/>
    </source>
</evidence>
<dbReference type="Pfam" id="PF01222">
    <property type="entry name" value="ERG4_ERG24"/>
    <property type="match status" value="1"/>
</dbReference>
<keyword evidence="4" id="KW-0804">Transcription</keyword>
<gene>
    <name evidence="7" type="ORF">CkaCkLH20_09954</name>
</gene>
<name>A0A9P6HWE3_9PEZI</name>
<keyword evidence="8" id="KW-1185">Reference proteome</keyword>
<dbReference type="EMBL" id="JAATWM020000037">
    <property type="protein sequence ID" value="KAF9872457.1"/>
    <property type="molecule type" value="Genomic_DNA"/>
</dbReference>
<dbReference type="Proteomes" id="UP000781932">
    <property type="component" value="Unassembled WGS sequence"/>
</dbReference>
<evidence type="ECO:0000313" key="8">
    <source>
        <dbReference type="Proteomes" id="UP000781932"/>
    </source>
</evidence>
<accession>A0A9P6HWE3</accession>
<evidence type="ECO:0000256" key="2">
    <source>
        <dbReference type="ARBA" id="ARBA00023015"/>
    </source>
</evidence>
<protein>
    <recommendedName>
        <fullName evidence="6">Xylanolytic transcriptional activator regulatory domain-containing protein</fullName>
    </recommendedName>
</protein>
<sequence>MSEDTFGFNINMEEDITGPGTVNSMVGLDGSPQNITPQGVGHGVEPSTISPEQHSDGSLSIWPSAFKMASQTIKNTRNNRRKWIWLAPWSTWSFTMRLMLILGEKLKPSAPPIPKQMLVDDIYDIPLKSFSPSHFPDTRYLPSLDHALYLFNTVKFHLGQTYRFFDDAEFESQIREFYSGHVAQKAAESRLWFAKFLLVLAFGTAFHARPGHAESKDPPGGKFFMQAMSILPDNLQLWRDSLMATEVLAMIGLYLFSIDERESAHVYLGQAIHIAEMEGLHTQLPEDEIGVDTVAWCRDLWWTLYIMDRHFSASVGLPMSVHDSEITTTIHPPDLCSPTDSIRSLQVKLSHLLSMILRTVYKPTQTSLATYIEQTRATLHTLAQYAQELENILSIKFQTSVDTMPKGMRHITLLYHQCVIVATRPLLLSILKERLDMLGRDVDVNWESVLSHTSGIISSGIKSATKTLQILSSEYSLLEVFLPYDLEFTYGAALHLAMANAIFPDVVDDPTSSQTAHGVLSEMVLRGNRVAGVRQAELAHVELLFRQISEQIPQHGQQVLRLPSADANAAAIITGAVDLFPLMPPSESGNADFLDLLDSVGISSEEFFSITEEYSWNPLALAFLSTSYLFFYWMWDSANGQKNAFRHQEKGQLVKLKTFPQVPWQAVENPKVIETDVGDRIMVDGWFAIIRKPNYVPDMFFSFSWGLITGFKSPFPWFYFIFFMVMIIHRTRRDVGRCRRKYGKAWKEYERQVPYLFIPVSTRQNPKLHSGIGLTTLQYVI</sequence>
<dbReference type="GO" id="GO:0016126">
    <property type="term" value="P:sterol biosynthetic process"/>
    <property type="evidence" value="ECO:0007669"/>
    <property type="project" value="InterPro"/>
</dbReference>
<dbReference type="InterPro" id="IPR051711">
    <property type="entry name" value="Stress_Response_Reg"/>
</dbReference>
<dbReference type="GO" id="GO:0016020">
    <property type="term" value="C:membrane"/>
    <property type="evidence" value="ECO:0007669"/>
    <property type="project" value="InterPro"/>
</dbReference>
<organism evidence="7 8">
    <name type="scientific">Colletotrichum karsti</name>
    <dbReference type="NCBI Taxonomy" id="1095194"/>
    <lineage>
        <taxon>Eukaryota</taxon>
        <taxon>Fungi</taxon>
        <taxon>Dikarya</taxon>
        <taxon>Ascomycota</taxon>
        <taxon>Pezizomycotina</taxon>
        <taxon>Sordariomycetes</taxon>
        <taxon>Hypocreomycetidae</taxon>
        <taxon>Glomerellales</taxon>
        <taxon>Glomerellaceae</taxon>
        <taxon>Colletotrichum</taxon>
        <taxon>Colletotrichum boninense species complex</taxon>
    </lineage>
</organism>
<dbReference type="RefSeq" id="XP_038741918.1">
    <property type="nucleotide sequence ID" value="XM_038892669.1"/>
</dbReference>
<proteinExistence type="predicted"/>
<dbReference type="Pfam" id="PF04082">
    <property type="entry name" value="Fungal_trans"/>
    <property type="match status" value="1"/>
</dbReference>
<dbReference type="Gene3D" id="1.20.120.1630">
    <property type="match status" value="1"/>
</dbReference>
<comment type="subcellular location">
    <subcellularLocation>
        <location evidence="1">Nucleus</location>
    </subcellularLocation>
</comment>
<dbReference type="GO" id="GO:0006351">
    <property type="term" value="P:DNA-templated transcription"/>
    <property type="evidence" value="ECO:0007669"/>
    <property type="project" value="InterPro"/>
</dbReference>
<evidence type="ECO:0000256" key="4">
    <source>
        <dbReference type="ARBA" id="ARBA00023163"/>
    </source>
</evidence>
<reference evidence="7" key="2">
    <citation type="submission" date="2020-11" db="EMBL/GenBank/DDBJ databases">
        <title>Whole genome sequencing of Colletotrichum sp.</title>
        <authorList>
            <person name="Li H."/>
        </authorList>
    </citation>
    <scope>NUCLEOTIDE SEQUENCE</scope>
    <source>
        <strain evidence="7">CkLH20</strain>
    </source>
</reference>
<dbReference type="PANTHER" id="PTHR47540:SF6">
    <property type="entry name" value="ZN(II)2CYS6 TRANSCRIPTION FACTOR (EUROFUNG)"/>
    <property type="match status" value="1"/>
</dbReference>
<dbReference type="PROSITE" id="PS01018">
    <property type="entry name" value="STEROL_REDUCT_2"/>
    <property type="match status" value="1"/>
</dbReference>
<dbReference type="SMART" id="SM00906">
    <property type="entry name" value="Fungal_trans"/>
    <property type="match status" value="1"/>
</dbReference>
<keyword evidence="2" id="KW-0805">Transcription regulation</keyword>
<dbReference type="InterPro" id="IPR001171">
    <property type="entry name" value="ERG24_DHCR-like"/>
</dbReference>
<evidence type="ECO:0000313" key="7">
    <source>
        <dbReference type="EMBL" id="KAF9872457.1"/>
    </source>
</evidence>
<dbReference type="PANTHER" id="PTHR47540">
    <property type="entry name" value="THIAMINE REPRESSIBLE GENES REGULATORY PROTEIN THI5"/>
    <property type="match status" value="1"/>
</dbReference>
<dbReference type="GO" id="GO:0016628">
    <property type="term" value="F:oxidoreductase activity, acting on the CH-CH group of donors, NAD or NADP as acceptor"/>
    <property type="evidence" value="ECO:0007669"/>
    <property type="project" value="InterPro"/>
</dbReference>
<dbReference type="GeneID" id="62165743"/>
<evidence type="ECO:0000256" key="5">
    <source>
        <dbReference type="ARBA" id="ARBA00023242"/>
    </source>
</evidence>
<keyword evidence="3" id="KW-0238">DNA-binding</keyword>
<dbReference type="OrthoDB" id="3266505at2759"/>
<keyword evidence="5" id="KW-0539">Nucleus</keyword>
<reference evidence="7" key="1">
    <citation type="submission" date="2020-03" db="EMBL/GenBank/DDBJ databases">
        <authorList>
            <person name="He L."/>
        </authorList>
    </citation>
    <scope>NUCLEOTIDE SEQUENCE</scope>
    <source>
        <strain evidence="7">CkLH20</strain>
    </source>
</reference>
<feature type="domain" description="Xylanolytic transcriptional activator regulatory" evidence="6">
    <location>
        <begin position="264"/>
        <end position="339"/>
    </location>
</feature>
<dbReference type="GO" id="GO:0008270">
    <property type="term" value="F:zinc ion binding"/>
    <property type="evidence" value="ECO:0007669"/>
    <property type="project" value="InterPro"/>
</dbReference>
<evidence type="ECO:0000256" key="1">
    <source>
        <dbReference type="ARBA" id="ARBA00004123"/>
    </source>
</evidence>
<dbReference type="GO" id="GO:0043565">
    <property type="term" value="F:sequence-specific DNA binding"/>
    <property type="evidence" value="ECO:0007669"/>
    <property type="project" value="TreeGrafter"/>
</dbReference>
<comment type="caution">
    <text evidence="7">The sequence shown here is derived from an EMBL/GenBank/DDBJ whole genome shotgun (WGS) entry which is preliminary data.</text>
</comment>
<dbReference type="CDD" id="cd12148">
    <property type="entry name" value="fungal_TF_MHR"/>
    <property type="match status" value="1"/>
</dbReference>
<dbReference type="GO" id="GO:0005634">
    <property type="term" value="C:nucleus"/>
    <property type="evidence" value="ECO:0007669"/>
    <property type="project" value="UniProtKB-SubCell"/>
</dbReference>
<evidence type="ECO:0000256" key="3">
    <source>
        <dbReference type="ARBA" id="ARBA00023125"/>
    </source>
</evidence>
<dbReference type="AlphaFoldDB" id="A0A9P6HWE3"/>
<dbReference type="GO" id="GO:0045944">
    <property type="term" value="P:positive regulation of transcription by RNA polymerase II"/>
    <property type="evidence" value="ECO:0007669"/>
    <property type="project" value="TreeGrafter"/>
</dbReference>